<keyword evidence="3" id="KW-1185">Reference proteome</keyword>
<proteinExistence type="predicted"/>
<feature type="compositionally biased region" description="Low complexity" evidence="1">
    <location>
        <begin position="65"/>
        <end position="75"/>
    </location>
</feature>
<dbReference type="EMBL" id="PDNA01000061">
    <property type="protein sequence ID" value="PGH17839.1"/>
    <property type="molecule type" value="Genomic_DNA"/>
</dbReference>
<sequence length="579" mass="62858">MTFLAPYTNLMRLGQGFNSYTQQICIDDAVLIRTSSDEPHSPSVPGIPGHFPQHSSEVGEEGDPKPSSRASSPSPMQFTGPGSSYRVCLGSNMNQTVTYTAHAIDNLADVADALNISSSATIHYSTTQSNGTASFVRENNISESDINFIVSVKVINELPVSSSSMEFRPIEGLNPDNFPSIYGDCFIAGFLEGGEFSAIVSIKVQDKAKISKVKLAAEMQLAVGNYFKPFNSGGITDKEHADLWSDTEVNISVNWSGGGNVKPKDSWDLQTIIQAANDFPSQVSKFSQKISAILMSYNSLRSFHELNATLTTPLVVLDYRLCELYTADLLATFLAYKSIWKSILKMFKAPHLYAVKESTPAFPEVIQLDPVSLNHALLECRKGMTLILQETKLLAKQPHLGIVNEDGTLRQLKCQQPSELNARLPMRIESKKGSSKAGIVGNSSPDGITGTGSYMPDPSFGFPRITSPGGGVLPRVGDTFYMNTNNSPDDQTPVENPLAQNVNATKEPKRSRSCGVFPLLNGFRYVTSLFTFSALPKWIRRTDQAQVRMQESVQVLQQVTGRGGGSTVMSGALAQGPGA</sequence>
<gene>
    <name evidence="2" type="ORF">AJ80_04662</name>
</gene>
<protein>
    <submittedName>
        <fullName evidence="2">Uncharacterized protein</fullName>
    </submittedName>
</protein>
<dbReference type="AlphaFoldDB" id="A0A2B7Y9S0"/>
<accession>A0A2B7Y9S0</accession>
<comment type="caution">
    <text evidence="2">The sequence shown here is derived from an EMBL/GenBank/DDBJ whole genome shotgun (WGS) entry which is preliminary data.</text>
</comment>
<evidence type="ECO:0000313" key="3">
    <source>
        <dbReference type="Proteomes" id="UP000224634"/>
    </source>
</evidence>
<evidence type="ECO:0000313" key="2">
    <source>
        <dbReference type="EMBL" id="PGH17839.1"/>
    </source>
</evidence>
<organism evidence="2 3">
    <name type="scientific">Polytolypa hystricis (strain UAMH7299)</name>
    <dbReference type="NCBI Taxonomy" id="1447883"/>
    <lineage>
        <taxon>Eukaryota</taxon>
        <taxon>Fungi</taxon>
        <taxon>Dikarya</taxon>
        <taxon>Ascomycota</taxon>
        <taxon>Pezizomycotina</taxon>
        <taxon>Eurotiomycetes</taxon>
        <taxon>Eurotiomycetidae</taxon>
        <taxon>Onygenales</taxon>
        <taxon>Onygenales incertae sedis</taxon>
        <taxon>Polytolypa</taxon>
    </lineage>
</organism>
<reference evidence="2 3" key="1">
    <citation type="submission" date="2017-10" db="EMBL/GenBank/DDBJ databases">
        <title>Comparative genomics in systemic dimorphic fungi from Ajellomycetaceae.</title>
        <authorList>
            <person name="Munoz J.F."/>
            <person name="Mcewen J.G."/>
            <person name="Clay O.K."/>
            <person name="Cuomo C.A."/>
        </authorList>
    </citation>
    <scope>NUCLEOTIDE SEQUENCE [LARGE SCALE GENOMIC DNA]</scope>
    <source>
        <strain evidence="2 3">UAMH7299</strain>
    </source>
</reference>
<dbReference type="OrthoDB" id="3231004at2759"/>
<name>A0A2B7Y9S0_POLH7</name>
<feature type="region of interest" description="Disordered" evidence="1">
    <location>
        <begin position="433"/>
        <end position="453"/>
    </location>
</feature>
<feature type="region of interest" description="Disordered" evidence="1">
    <location>
        <begin position="35"/>
        <end position="79"/>
    </location>
</feature>
<dbReference type="Proteomes" id="UP000224634">
    <property type="component" value="Unassembled WGS sequence"/>
</dbReference>
<dbReference type="STRING" id="1447883.A0A2B7Y9S0"/>
<evidence type="ECO:0000256" key="1">
    <source>
        <dbReference type="SAM" id="MobiDB-lite"/>
    </source>
</evidence>